<dbReference type="NCBIfam" id="TIGR02983">
    <property type="entry name" value="SigE-fam_strep"/>
    <property type="match status" value="1"/>
</dbReference>
<feature type="domain" description="RNA polymerase sigma factor 70 region 4 type 2" evidence="7">
    <location>
        <begin position="98"/>
        <end position="148"/>
    </location>
</feature>
<accession>A0ABQ4CCF6</accession>
<dbReference type="PANTHER" id="PTHR43133:SF50">
    <property type="entry name" value="ECF RNA POLYMERASE SIGMA FACTOR SIGM"/>
    <property type="match status" value="1"/>
</dbReference>
<evidence type="ECO:0000256" key="2">
    <source>
        <dbReference type="ARBA" id="ARBA00023015"/>
    </source>
</evidence>
<evidence type="ECO:0000256" key="1">
    <source>
        <dbReference type="ARBA" id="ARBA00010641"/>
    </source>
</evidence>
<evidence type="ECO:0000313" key="9">
    <source>
        <dbReference type="Proteomes" id="UP000624325"/>
    </source>
</evidence>
<keyword evidence="2" id="KW-0805">Transcription regulation</keyword>
<keyword evidence="4" id="KW-0238">DNA-binding</keyword>
<dbReference type="InterPro" id="IPR013249">
    <property type="entry name" value="RNA_pol_sigma70_r4_t2"/>
</dbReference>
<evidence type="ECO:0000313" key="8">
    <source>
        <dbReference type="EMBL" id="GIF60459.1"/>
    </source>
</evidence>
<evidence type="ECO:0000259" key="6">
    <source>
        <dbReference type="Pfam" id="PF04542"/>
    </source>
</evidence>
<proteinExistence type="inferred from homology"/>
<gene>
    <name evidence="8" type="ORF">Air01nite_65540</name>
</gene>
<evidence type="ECO:0000256" key="5">
    <source>
        <dbReference type="ARBA" id="ARBA00023163"/>
    </source>
</evidence>
<keyword evidence="5" id="KW-0804">Transcription</keyword>
<dbReference type="NCBIfam" id="TIGR02937">
    <property type="entry name" value="sigma70-ECF"/>
    <property type="match status" value="1"/>
</dbReference>
<dbReference type="Pfam" id="PF08281">
    <property type="entry name" value="Sigma70_r4_2"/>
    <property type="match status" value="1"/>
</dbReference>
<dbReference type="InterPro" id="IPR014325">
    <property type="entry name" value="RNA_pol_sigma-E_actinobac"/>
</dbReference>
<dbReference type="CDD" id="cd06171">
    <property type="entry name" value="Sigma70_r4"/>
    <property type="match status" value="1"/>
</dbReference>
<name>A0ABQ4CCF6_9ACTN</name>
<dbReference type="EMBL" id="BONC01000068">
    <property type="protein sequence ID" value="GIF60459.1"/>
    <property type="molecule type" value="Genomic_DNA"/>
</dbReference>
<dbReference type="InterPro" id="IPR013324">
    <property type="entry name" value="RNA_pol_sigma_r3/r4-like"/>
</dbReference>
<dbReference type="Proteomes" id="UP000624325">
    <property type="component" value="Unassembled WGS sequence"/>
</dbReference>
<dbReference type="SUPFAM" id="SSF88659">
    <property type="entry name" value="Sigma3 and sigma4 domains of RNA polymerase sigma factors"/>
    <property type="match status" value="1"/>
</dbReference>
<dbReference type="GO" id="GO:0000428">
    <property type="term" value="C:DNA-directed RNA polymerase complex"/>
    <property type="evidence" value="ECO:0007669"/>
    <property type="project" value="UniProtKB-KW"/>
</dbReference>
<dbReference type="RefSeq" id="WP_203707275.1">
    <property type="nucleotide sequence ID" value="NZ_BAAALU010000002.1"/>
</dbReference>
<dbReference type="InterPro" id="IPR039425">
    <property type="entry name" value="RNA_pol_sigma-70-like"/>
</dbReference>
<organism evidence="8 9">
    <name type="scientific">Asanoa iriomotensis</name>
    <dbReference type="NCBI Taxonomy" id="234613"/>
    <lineage>
        <taxon>Bacteria</taxon>
        <taxon>Bacillati</taxon>
        <taxon>Actinomycetota</taxon>
        <taxon>Actinomycetes</taxon>
        <taxon>Micromonosporales</taxon>
        <taxon>Micromonosporaceae</taxon>
        <taxon>Asanoa</taxon>
    </lineage>
</organism>
<dbReference type="Gene3D" id="1.10.10.10">
    <property type="entry name" value="Winged helix-like DNA-binding domain superfamily/Winged helix DNA-binding domain"/>
    <property type="match status" value="1"/>
</dbReference>
<dbReference type="InterPro" id="IPR014284">
    <property type="entry name" value="RNA_pol_sigma-70_dom"/>
</dbReference>
<sequence length="159" mass="17879">MTTDFADFVRLRYAELLRSAYLLTGSSHAAEDLLQTALLRAMGRWSQVEEPLPYVRRTMVNLHVSVWRRYGAREVLHAVLPERGVGDGAHQVEQRHVIVDALRELPPRTRAVVVLRYWDDLSEAETAAALNCSIGTVKSQASRGLARLRLVLGERMATS</sequence>
<keyword evidence="9" id="KW-1185">Reference proteome</keyword>
<dbReference type="PANTHER" id="PTHR43133">
    <property type="entry name" value="RNA POLYMERASE ECF-TYPE SIGMA FACTO"/>
    <property type="match status" value="1"/>
</dbReference>
<dbReference type="SUPFAM" id="SSF88946">
    <property type="entry name" value="Sigma2 domain of RNA polymerase sigma factors"/>
    <property type="match status" value="1"/>
</dbReference>
<evidence type="ECO:0000256" key="3">
    <source>
        <dbReference type="ARBA" id="ARBA00023082"/>
    </source>
</evidence>
<dbReference type="Pfam" id="PF04542">
    <property type="entry name" value="Sigma70_r2"/>
    <property type="match status" value="1"/>
</dbReference>
<dbReference type="InterPro" id="IPR007627">
    <property type="entry name" value="RNA_pol_sigma70_r2"/>
</dbReference>
<dbReference type="InterPro" id="IPR036388">
    <property type="entry name" value="WH-like_DNA-bd_sf"/>
</dbReference>
<keyword evidence="3" id="KW-0731">Sigma factor</keyword>
<keyword evidence="8" id="KW-0240">DNA-directed RNA polymerase</keyword>
<protein>
    <submittedName>
        <fullName evidence="8">DNA-directed RNA polymerase sigma-70 factor</fullName>
    </submittedName>
</protein>
<dbReference type="Gene3D" id="1.10.1740.10">
    <property type="match status" value="1"/>
</dbReference>
<evidence type="ECO:0000259" key="7">
    <source>
        <dbReference type="Pfam" id="PF08281"/>
    </source>
</evidence>
<comment type="similarity">
    <text evidence="1">Belongs to the sigma-70 factor family. ECF subfamily.</text>
</comment>
<feature type="domain" description="RNA polymerase sigma-70 region 2" evidence="6">
    <location>
        <begin position="13"/>
        <end position="70"/>
    </location>
</feature>
<comment type="caution">
    <text evidence="8">The sequence shown here is derived from an EMBL/GenBank/DDBJ whole genome shotgun (WGS) entry which is preliminary data.</text>
</comment>
<evidence type="ECO:0000256" key="4">
    <source>
        <dbReference type="ARBA" id="ARBA00023125"/>
    </source>
</evidence>
<reference evidence="8 9" key="1">
    <citation type="submission" date="2021-01" db="EMBL/GenBank/DDBJ databases">
        <title>Whole genome shotgun sequence of Asanoa iriomotensis NBRC 100142.</title>
        <authorList>
            <person name="Komaki H."/>
            <person name="Tamura T."/>
        </authorList>
    </citation>
    <scope>NUCLEOTIDE SEQUENCE [LARGE SCALE GENOMIC DNA]</scope>
    <source>
        <strain evidence="8 9">NBRC 100142</strain>
    </source>
</reference>
<dbReference type="InterPro" id="IPR013325">
    <property type="entry name" value="RNA_pol_sigma_r2"/>
</dbReference>